<protein>
    <submittedName>
        <fullName evidence="3">Uncharacterized protein</fullName>
    </submittedName>
</protein>
<dbReference type="OrthoDB" id="64915at2759"/>
<proteinExistence type="predicted"/>
<evidence type="ECO:0000259" key="2">
    <source>
        <dbReference type="Pfam" id="PF22685"/>
    </source>
</evidence>
<evidence type="ECO:0000259" key="1">
    <source>
        <dbReference type="Pfam" id="PF01408"/>
    </source>
</evidence>
<dbReference type="Proteomes" id="UP000283269">
    <property type="component" value="Unassembled WGS sequence"/>
</dbReference>
<dbReference type="AlphaFoldDB" id="A0A409XQG8"/>
<dbReference type="GO" id="GO:0000166">
    <property type="term" value="F:nucleotide binding"/>
    <property type="evidence" value="ECO:0007669"/>
    <property type="project" value="InterPro"/>
</dbReference>
<dbReference type="InterPro" id="IPR000683">
    <property type="entry name" value="Gfo/Idh/MocA-like_OxRdtase_N"/>
</dbReference>
<dbReference type="STRING" id="93625.A0A409XQG8"/>
<sequence length="394" mass="42237">MASSDFAPIKLGVVGLSTGGWASQVLGPLLTQKTLLASTYDLVAVSTSSSSTAEESAKTYVGLVGHDIKAYTDSAAIAGDPDVDFIAVSVKAPLHKKLVLPIIESKKPFFVEWPVGVSLAETEEIAEAAKKAGVRSLVGLQGRRSRAVVEIQKIIASGKIGTIRTVTGREISMAENKANFIYKVATLPRETQFWAPEMKEDQAYLLEEKNGATLLNILVGHSLDNLTQLVGDFATVSAHSVVAYPSATLLDADGKPSGKEVPSHHPDHIALSGVLKSGGLVSTLWRVGLKSTEGRRNLLWEIDGEEGTIRIESNHPVGAVTSMFDPDVYLNGKKVPLFAEGRTDGGVVYNVTQLWKEFAKGEKGIYPSIEDAVKHRRLLDAIRRSLGEGKAISL</sequence>
<reference evidence="3 4" key="1">
    <citation type="journal article" date="2018" name="Evol. Lett.">
        <title>Horizontal gene cluster transfer increased hallucinogenic mushroom diversity.</title>
        <authorList>
            <person name="Reynolds H.T."/>
            <person name="Vijayakumar V."/>
            <person name="Gluck-Thaler E."/>
            <person name="Korotkin H.B."/>
            <person name="Matheny P.B."/>
            <person name="Slot J.C."/>
        </authorList>
    </citation>
    <scope>NUCLEOTIDE SEQUENCE [LARGE SCALE GENOMIC DNA]</scope>
    <source>
        <strain evidence="3 4">2631</strain>
    </source>
</reference>
<dbReference type="InParanoid" id="A0A409XQG8"/>
<keyword evidence="4" id="KW-1185">Reference proteome</keyword>
<dbReference type="EMBL" id="NHYD01000860">
    <property type="protein sequence ID" value="PPQ93063.1"/>
    <property type="molecule type" value="Genomic_DNA"/>
</dbReference>
<dbReference type="SUPFAM" id="SSF51735">
    <property type="entry name" value="NAD(P)-binding Rossmann-fold domains"/>
    <property type="match status" value="1"/>
</dbReference>
<dbReference type="PANTHER" id="PTHR43708:SF1">
    <property type="entry name" value="GALACTOSE_LACTOSE METABOLISM REGULATORY PROTEIN GAL80"/>
    <property type="match status" value="1"/>
</dbReference>
<dbReference type="InterPro" id="IPR036291">
    <property type="entry name" value="NAD(P)-bd_dom_sf"/>
</dbReference>
<accession>A0A409XQG8</accession>
<evidence type="ECO:0000313" key="3">
    <source>
        <dbReference type="EMBL" id="PPQ93063.1"/>
    </source>
</evidence>
<dbReference type="Pfam" id="PF22685">
    <property type="entry name" value="Gal80p_C-like"/>
    <property type="match status" value="1"/>
</dbReference>
<organism evidence="3 4">
    <name type="scientific">Psilocybe cyanescens</name>
    <dbReference type="NCBI Taxonomy" id="93625"/>
    <lineage>
        <taxon>Eukaryota</taxon>
        <taxon>Fungi</taxon>
        <taxon>Dikarya</taxon>
        <taxon>Basidiomycota</taxon>
        <taxon>Agaricomycotina</taxon>
        <taxon>Agaricomycetes</taxon>
        <taxon>Agaricomycetidae</taxon>
        <taxon>Agaricales</taxon>
        <taxon>Agaricineae</taxon>
        <taxon>Strophariaceae</taxon>
        <taxon>Psilocybe</taxon>
    </lineage>
</organism>
<gene>
    <name evidence="3" type="ORF">CVT25_011939</name>
</gene>
<name>A0A409XQG8_PSICY</name>
<evidence type="ECO:0000313" key="4">
    <source>
        <dbReference type="Proteomes" id="UP000283269"/>
    </source>
</evidence>
<dbReference type="PANTHER" id="PTHR43708">
    <property type="entry name" value="CONSERVED EXPRESSED OXIDOREDUCTASE (EUROFUNG)"/>
    <property type="match status" value="1"/>
</dbReference>
<dbReference type="InterPro" id="IPR055080">
    <property type="entry name" value="Gal80p-like_C"/>
</dbReference>
<comment type="caution">
    <text evidence="3">The sequence shown here is derived from an EMBL/GenBank/DDBJ whole genome shotgun (WGS) entry which is preliminary data.</text>
</comment>
<dbReference type="Gene3D" id="3.40.50.720">
    <property type="entry name" value="NAD(P)-binding Rossmann-like Domain"/>
    <property type="match status" value="1"/>
</dbReference>
<feature type="domain" description="Gfo/Idh/MocA-like oxidoreductase N-terminal" evidence="1">
    <location>
        <begin position="9"/>
        <end position="139"/>
    </location>
</feature>
<dbReference type="Pfam" id="PF01408">
    <property type="entry name" value="GFO_IDH_MocA"/>
    <property type="match status" value="1"/>
</dbReference>
<dbReference type="Gene3D" id="3.30.360.10">
    <property type="entry name" value="Dihydrodipicolinate Reductase, domain 2"/>
    <property type="match status" value="1"/>
</dbReference>
<feature type="domain" description="Gal80p-like C-terminal" evidence="2">
    <location>
        <begin position="148"/>
        <end position="313"/>
    </location>
</feature>
<dbReference type="SUPFAM" id="SSF55347">
    <property type="entry name" value="Glyceraldehyde-3-phosphate dehydrogenase-like, C-terminal domain"/>
    <property type="match status" value="1"/>
</dbReference>
<dbReference type="InterPro" id="IPR051317">
    <property type="entry name" value="Gfo/Idh/MocA_oxidoreduct"/>
</dbReference>